<dbReference type="SMART" id="SM00419">
    <property type="entry name" value="HTH_CRP"/>
    <property type="match status" value="1"/>
</dbReference>
<dbReference type="InterPro" id="IPR000595">
    <property type="entry name" value="cNMP-bd_dom"/>
</dbReference>
<dbReference type="SMART" id="SM00100">
    <property type="entry name" value="cNMP"/>
    <property type="match status" value="1"/>
</dbReference>
<evidence type="ECO:0000259" key="5">
    <source>
        <dbReference type="PROSITE" id="PS51063"/>
    </source>
</evidence>
<gene>
    <name evidence="6" type="ORF">HMH01_05655</name>
</gene>
<feature type="domain" description="Cyclic nucleotide-binding" evidence="4">
    <location>
        <begin position="22"/>
        <end position="104"/>
    </location>
</feature>
<dbReference type="AlphaFoldDB" id="A0A849L0Y3"/>
<sequence length="216" mass="23855">MAARSNDGLIRGLRRIATDMALRPGQALFRQDDRADALYLLEHGLLEISTLAADGRKLSLNLLKPGAIFGEVALLEDGSRSATAMALRPSRVLRVGREALLAALRHDPDLALELIRLTVTRFNWVSRQLENHALQPLGVRLARRVVWLLQELGSDDVLTMGQAELADHVGATREAVSKTLKDWKAQGIIEIGRGRILFRDRARLERIAAGDVPQGH</sequence>
<dbReference type="GO" id="GO:0003677">
    <property type="term" value="F:DNA binding"/>
    <property type="evidence" value="ECO:0007669"/>
    <property type="project" value="UniProtKB-KW"/>
</dbReference>
<organism evidence="6 7">
    <name type="scientific">Halovulum dunhuangense</name>
    <dbReference type="NCBI Taxonomy" id="1505036"/>
    <lineage>
        <taxon>Bacteria</taxon>
        <taxon>Pseudomonadati</taxon>
        <taxon>Pseudomonadota</taxon>
        <taxon>Alphaproteobacteria</taxon>
        <taxon>Rhodobacterales</taxon>
        <taxon>Paracoccaceae</taxon>
        <taxon>Halovulum</taxon>
    </lineage>
</organism>
<keyword evidence="2" id="KW-0238">DNA-binding</keyword>
<dbReference type="PANTHER" id="PTHR24567">
    <property type="entry name" value="CRP FAMILY TRANSCRIPTIONAL REGULATORY PROTEIN"/>
    <property type="match status" value="1"/>
</dbReference>
<proteinExistence type="predicted"/>
<dbReference type="CDD" id="cd00038">
    <property type="entry name" value="CAP_ED"/>
    <property type="match status" value="1"/>
</dbReference>
<dbReference type="Pfam" id="PF13545">
    <property type="entry name" value="HTH_Crp_2"/>
    <property type="match status" value="1"/>
</dbReference>
<keyword evidence="1" id="KW-0805">Transcription regulation</keyword>
<name>A0A849L0Y3_9RHOB</name>
<dbReference type="InterPro" id="IPR012318">
    <property type="entry name" value="HTH_CRP"/>
</dbReference>
<dbReference type="EMBL" id="JABFBC010000001">
    <property type="protein sequence ID" value="NNU79920.1"/>
    <property type="molecule type" value="Genomic_DNA"/>
</dbReference>
<evidence type="ECO:0000313" key="6">
    <source>
        <dbReference type="EMBL" id="NNU79920.1"/>
    </source>
</evidence>
<evidence type="ECO:0000256" key="2">
    <source>
        <dbReference type="ARBA" id="ARBA00023125"/>
    </source>
</evidence>
<dbReference type="RefSeq" id="WP_171323278.1">
    <property type="nucleotide sequence ID" value="NZ_JABFBC010000001.1"/>
</dbReference>
<evidence type="ECO:0000256" key="3">
    <source>
        <dbReference type="ARBA" id="ARBA00023163"/>
    </source>
</evidence>
<feature type="domain" description="HTH crp-type" evidence="5">
    <location>
        <begin position="135"/>
        <end position="202"/>
    </location>
</feature>
<dbReference type="InterPro" id="IPR014710">
    <property type="entry name" value="RmlC-like_jellyroll"/>
</dbReference>
<comment type="caution">
    <text evidence="6">The sequence shown here is derived from an EMBL/GenBank/DDBJ whole genome shotgun (WGS) entry which is preliminary data.</text>
</comment>
<dbReference type="Gene3D" id="2.60.120.10">
    <property type="entry name" value="Jelly Rolls"/>
    <property type="match status" value="1"/>
</dbReference>
<dbReference type="PROSITE" id="PS51063">
    <property type="entry name" value="HTH_CRP_2"/>
    <property type="match status" value="1"/>
</dbReference>
<dbReference type="Proteomes" id="UP000572377">
    <property type="component" value="Unassembled WGS sequence"/>
</dbReference>
<dbReference type="InterPro" id="IPR036390">
    <property type="entry name" value="WH_DNA-bd_sf"/>
</dbReference>
<dbReference type="PRINTS" id="PR00034">
    <property type="entry name" value="HTHCRP"/>
</dbReference>
<dbReference type="SUPFAM" id="SSF46785">
    <property type="entry name" value="Winged helix' DNA-binding domain"/>
    <property type="match status" value="1"/>
</dbReference>
<dbReference type="PROSITE" id="PS50042">
    <property type="entry name" value="CNMP_BINDING_3"/>
    <property type="match status" value="1"/>
</dbReference>
<reference evidence="6 7" key="1">
    <citation type="submission" date="2020-05" db="EMBL/GenBank/DDBJ databases">
        <title>Gimesia benthica sp. nov., a novel planctomycete isolated from a deep-sea water sample of the Northwest Indian Ocean.</title>
        <authorList>
            <person name="Wang J."/>
            <person name="Ruan C."/>
            <person name="Song L."/>
            <person name="Zhu Y."/>
            <person name="Li A."/>
            <person name="Zheng X."/>
            <person name="Wang L."/>
            <person name="Lu Z."/>
            <person name="Huang Y."/>
            <person name="Du W."/>
            <person name="Zhou Y."/>
            <person name="Huang L."/>
            <person name="Dai X."/>
        </authorList>
    </citation>
    <scope>NUCLEOTIDE SEQUENCE [LARGE SCALE GENOMIC DNA]</scope>
    <source>
        <strain evidence="6 7">YYQ-30</strain>
    </source>
</reference>
<dbReference type="SUPFAM" id="SSF51206">
    <property type="entry name" value="cAMP-binding domain-like"/>
    <property type="match status" value="1"/>
</dbReference>
<accession>A0A849L0Y3</accession>
<dbReference type="GO" id="GO:0005829">
    <property type="term" value="C:cytosol"/>
    <property type="evidence" value="ECO:0007669"/>
    <property type="project" value="TreeGrafter"/>
</dbReference>
<dbReference type="PROSITE" id="PS00889">
    <property type="entry name" value="CNMP_BINDING_2"/>
    <property type="match status" value="1"/>
</dbReference>
<evidence type="ECO:0000313" key="7">
    <source>
        <dbReference type="Proteomes" id="UP000572377"/>
    </source>
</evidence>
<evidence type="ECO:0000259" key="4">
    <source>
        <dbReference type="PROSITE" id="PS50042"/>
    </source>
</evidence>
<dbReference type="PANTHER" id="PTHR24567:SF74">
    <property type="entry name" value="HTH-TYPE TRANSCRIPTIONAL REGULATOR ARCR"/>
    <property type="match status" value="1"/>
</dbReference>
<dbReference type="GO" id="GO:0003700">
    <property type="term" value="F:DNA-binding transcription factor activity"/>
    <property type="evidence" value="ECO:0007669"/>
    <property type="project" value="TreeGrafter"/>
</dbReference>
<keyword evidence="7" id="KW-1185">Reference proteome</keyword>
<dbReference type="InterPro" id="IPR018490">
    <property type="entry name" value="cNMP-bd_dom_sf"/>
</dbReference>
<protein>
    <submittedName>
        <fullName evidence="6">Crp/Fnr family transcriptional regulator</fullName>
    </submittedName>
</protein>
<dbReference type="Pfam" id="PF00027">
    <property type="entry name" value="cNMP_binding"/>
    <property type="match status" value="1"/>
</dbReference>
<dbReference type="InterPro" id="IPR050397">
    <property type="entry name" value="Env_Response_Regulators"/>
</dbReference>
<dbReference type="InterPro" id="IPR018488">
    <property type="entry name" value="cNMP-bd_CS"/>
</dbReference>
<keyword evidence="3" id="KW-0804">Transcription</keyword>
<evidence type="ECO:0000256" key="1">
    <source>
        <dbReference type="ARBA" id="ARBA00023015"/>
    </source>
</evidence>